<evidence type="ECO:0000313" key="1">
    <source>
        <dbReference type="EMBL" id="KAF7825397.1"/>
    </source>
</evidence>
<name>A0A834WJL8_9FABA</name>
<keyword evidence="2" id="KW-1185">Reference proteome</keyword>
<dbReference type="Proteomes" id="UP000634136">
    <property type="component" value="Unassembled WGS sequence"/>
</dbReference>
<evidence type="ECO:0000313" key="2">
    <source>
        <dbReference type="Proteomes" id="UP000634136"/>
    </source>
</evidence>
<gene>
    <name evidence="1" type="ORF">G2W53_016561</name>
</gene>
<accession>A0A834WJL8</accession>
<proteinExistence type="predicted"/>
<protein>
    <submittedName>
        <fullName evidence="1">Uncharacterized protein</fullName>
    </submittedName>
</protein>
<comment type="caution">
    <text evidence="1">The sequence shown here is derived from an EMBL/GenBank/DDBJ whole genome shotgun (WGS) entry which is preliminary data.</text>
</comment>
<dbReference type="EMBL" id="JAAIUW010000006">
    <property type="protein sequence ID" value="KAF7825397.1"/>
    <property type="molecule type" value="Genomic_DNA"/>
</dbReference>
<reference evidence="1" key="1">
    <citation type="submission" date="2020-09" db="EMBL/GenBank/DDBJ databases">
        <title>Genome-Enabled Discovery of Anthraquinone Biosynthesis in Senna tora.</title>
        <authorList>
            <person name="Kang S.-H."/>
            <person name="Pandey R.P."/>
            <person name="Lee C.-M."/>
            <person name="Sim J.-S."/>
            <person name="Jeong J.-T."/>
            <person name="Choi B.-S."/>
            <person name="Jung M."/>
            <person name="Ginzburg D."/>
            <person name="Zhao K."/>
            <person name="Won S.Y."/>
            <person name="Oh T.-J."/>
            <person name="Yu Y."/>
            <person name="Kim N.-H."/>
            <person name="Lee O.R."/>
            <person name="Lee T.-H."/>
            <person name="Bashyal P."/>
            <person name="Kim T.-S."/>
            <person name="Lee W.-H."/>
            <person name="Kawkins C."/>
            <person name="Kim C.-K."/>
            <person name="Kim J.S."/>
            <person name="Ahn B.O."/>
            <person name="Rhee S.Y."/>
            <person name="Sohng J.K."/>
        </authorList>
    </citation>
    <scope>NUCLEOTIDE SEQUENCE</scope>
    <source>
        <tissue evidence="1">Leaf</tissue>
    </source>
</reference>
<organism evidence="1 2">
    <name type="scientific">Senna tora</name>
    <dbReference type="NCBI Taxonomy" id="362788"/>
    <lineage>
        <taxon>Eukaryota</taxon>
        <taxon>Viridiplantae</taxon>
        <taxon>Streptophyta</taxon>
        <taxon>Embryophyta</taxon>
        <taxon>Tracheophyta</taxon>
        <taxon>Spermatophyta</taxon>
        <taxon>Magnoliopsida</taxon>
        <taxon>eudicotyledons</taxon>
        <taxon>Gunneridae</taxon>
        <taxon>Pentapetalae</taxon>
        <taxon>rosids</taxon>
        <taxon>fabids</taxon>
        <taxon>Fabales</taxon>
        <taxon>Fabaceae</taxon>
        <taxon>Caesalpinioideae</taxon>
        <taxon>Cassia clade</taxon>
        <taxon>Senna</taxon>
    </lineage>
</organism>
<sequence length="27" mass="3086">MGIEIQDGIWKKIQTIITNVNNSRTVL</sequence>
<dbReference type="AlphaFoldDB" id="A0A834WJL8"/>